<keyword evidence="4" id="KW-1185">Reference proteome</keyword>
<dbReference type="RefSeq" id="WP_413267929.1">
    <property type="nucleotide sequence ID" value="NZ_JBHFNR010000286.1"/>
</dbReference>
<feature type="region of interest" description="Disordered" evidence="2">
    <location>
        <begin position="141"/>
        <end position="199"/>
    </location>
</feature>
<keyword evidence="1" id="KW-0175">Coiled coil</keyword>
<proteinExistence type="predicted"/>
<protein>
    <submittedName>
        <fullName evidence="3">Uncharacterized protein</fullName>
    </submittedName>
</protein>
<dbReference type="EMBL" id="JBHFNR010000286">
    <property type="protein sequence ID" value="MFB2898329.1"/>
    <property type="molecule type" value="Genomic_DNA"/>
</dbReference>
<evidence type="ECO:0000256" key="1">
    <source>
        <dbReference type="SAM" id="Coils"/>
    </source>
</evidence>
<evidence type="ECO:0000313" key="3">
    <source>
        <dbReference type="EMBL" id="MFB2898329.1"/>
    </source>
</evidence>
<sequence length="199" mass="22297">MSQDISQWIAEIQALREQVAQAQRDRDTALETATKWSELYNTEAEQRRKEAKLSQEMIEALKAEIQQLKAGISLKTDDSLDVAAISQEVEQLQTLTQLQQKLIEVTIEREQLIKALKAEQENHVNTRQSLTTALSDMVDLLTKHSGSDTGETTPKPKSEEKQPEPAKLPESTKQPVELPIKAKSPSLQLPPTRPAPPRS</sequence>
<comment type="caution">
    <text evidence="3">The sequence shown here is derived from an EMBL/GenBank/DDBJ whole genome shotgun (WGS) entry which is preliminary data.</text>
</comment>
<dbReference type="Proteomes" id="UP001576784">
    <property type="component" value="Unassembled WGS sequence"/>
</dbReference>
<evidence type="ECO:0000256" key="2">
    <source>
        <dbReference type="SAM" id="MobiDB-lite"/>
    </source>
</evidence>
<feature type="coiled-coil region" evidence="1">
    <location>
        <begin position="5"/>
        <end position="122"/>
    </location>
</feature>
<feature type="compositionally biased region" description="Basic and acidic residues" evidence="2">
    <location>
        <begin position="154"/>
        <end position="164"/>
    </location>
</feature>
<organism evidence="3 4">
    <name type="scientific">Floridaenema flaviceps BLCC-F50</name>
    <dbReference type="NCBI Taxonomy" id="3153642"/>
    <lineage>
        <taxon>Bacteria</taxon>
        <taxon>Bacillati</taxon>
        <taxon>Cyanobacteriota</taxon>
        <taxon>Cyanophyceae</taxon>
        <taxon>Oscillatoriophycideae</taxon>
        <taxon>Aerosakkonematales</taxon>
        <taxon>Aerosakkonemataceae</taxon>
        <taxon>Floridanema</taxon>
        <taxon>Floridanema flaviceps</taxon>
    </lineage>
</organism>
<evidence type="ECO:0000313" key="4">
    <source>
        <dbReference type="Proteomes" id="UP001576784"/>
    </source>
</evidence>
<gene>
    <name evidence="3" type="ORF">ACE1CI_35885</name>
</gene>
<name>A0ABV4Y2V5_9CYAN</name>
<accession>A0ABV4Y2V5</accession>
<reference evidence="3 4" key="1">
    <citation type="submission" date="2024-09" db="EMBL/GenBank/DDBJ databases">
        <title>Floridaenema gen nov. (Aerosakkonemataceae, Aerosakkonematales ord. nov., Cyanobacteria) from benthic tropical and subtropical fresh waters, with the description of four new species.</title>
        <authorList>
            <person name="Moretto J.A."/>
            <person name="Berthold D.E."/>
            <person name="Lefler F.W."/>
            <person name="Huang I.-S."/>
            <person name="Laughinghouse H. IV."/>
        </authorList>
    </citation>
    <scope>NUCLEOTIDE SEQUENCE [LARGE SCALE GENOMIC DNA]</scope>
    <source>
        <strain evidence="3 4">BLCC-F50</strain>
    </source>
</reference>